<dbReference type="AlphaFoldDB" id="A0A0V0R6I1"/>
<organism evidence="5 6">
    <name type="scientific">Pseudocohnilembus persalinus</name>
    <name type="common">Ciliate</name>
    <dbReference type="NCBI Taxonomy" id="266149"/>
    <lineage>
        <taxon>Eukaryota</taxon>
        <taxon>Sar</taxon>
        <taxon>Alveolata</taxon>
        <taxon>Ciliophora</taxon>
        <taxon>Intramacronucleata</taxon>
        <taxon>Oligohymenophorea</taxon>
        <taxon>Scuticociliatia</taxon>
        <taxon>Philasterida</taxon>
        <taxon>Pseudocohnilembidae</taxon>
        <taxon>Pseudocohnilembus</taxon>
    </lineage>
</organism>
<gene>
    <name evidence="5" type="ORF">PPERSA_08514</name>
</gene>
<evidence type="ECO:0000259" key="4">
    <source>
        <dbReference type="Pfam" id="PF00152"/>
    </source>
</evidence>
<evidence type="ECO:0000313" key="6">
    <source>
        <dbReference type="Proteomes" id="UP000054937"/>
    </source>
</evidence>
<keyword evidence="6" id="KW-1185">Reference proteome</keyword>
<dbReference type="InterPro" id="IPR004364">
    <property type="entry name" value="Aa-tRNA-synt_II"/>
</dbReference>
<dbReference type="Proteomes" id="UP000054937">
    <property type="component" value="Unassembled WGS sequence"/>
</dbReference>
<dbReference type="InterPro" id="IPR045864">
    <property type="entry name" value="aa-tRNA-synth_II/BPL/LPL"/>
</dbReference>
<proteinExistence type="predicted"/>
<name>A0A0V0R6I1_PSEPJ</name>
<evidence type="ECO:0000256" key="2">
    <source>
        <dbReference type="ARBA" id="ARBA00022741"/>
    </source>
</evidence>
<accession>A0A0V0R6I1</accession>
<dbReference type="Pfam" id="PF00152">
    <property type="entry name" value="tRNA-synt_2"/>
    <property type="match status" value="1"/>
</dbReference>
<evidence type="ECO:0000256" key="1">
    <source>
        <dbReference type="ARBA" id="ARBA00022598"/>
    </source>
</evidence>
<dbReference type="SUPFAM" id="SSF55681">
    <property type="entry name" value="Class II aaRS and biotin synthetases"/>
    <property type="match status" value="1"/>
</dbReference>
<protein>
    <recommendedName>
        <fullName evidence="4">Aminoacyl-tRNA synthetase class II (D/K/N) domain-containing protein</fullName>
    </recommendedName>
</protein>
<dbReference type="EMBL" id="LDAU01000040">
    <property type="protein sequence ID" value="KRX10111.1"/>
    <property type="molecule type" value="Genomic_DNA"/>
</dbReference>
<dbReference type="GO" id="GO:0005524">
    <property type="term" value="F:ATP binding"/>
    <property type="evidence" value="ECO:0007669"/>
    <property type="project" value="InterPro"/>
</dbReference>
<comment type="caution">
    <text evidence="5">The sequence shown here is derived from an EMBL/GenBank/DDBJ whole genome shotgun (WGS) entry which is preliminary data.</text>
</comment>
<keyword evidence="2" id="KW-0547">Nucleotide-binding</keyword>
<dbReference type="Gene3D" id="3.30.930.10">
    <property type="entry name" value="Bira Bifunctional Protein, Domain 2"/>
    <property type="match status" value="1"/>
</dbReference>
<keyword evidence="1" id="KW-0436">Ligase</keyword>
<sequence>MAQRVISPVAFHNTVQKLRQFFLNKGFIECHPQSAVSILAACEDPKNISQYNFNDTVWPLPQTGQMWLEHCLLQNPEVEGLFCVSTSYRNEPNPIPGRHERIFPLFEFEMKGDIKDLATMEKELCMHMGFGKFYDNKIENIPEGEYREIAKKYKVKEIEAEQENQMVKDFGPVFLLKDFPLYTSPFWNMKMRPGTDIAEKIDVILGGQETIGSAERSCNKEEMRELFLNISEGEYKTILFNKFGEKRVMKELDQFLSYDFFPRVGGGIGVTRMISALQSCNLLENSQDISLFKDVCEKVTQQKQEQQQIKFEL</sequence>
<dbReference type="GO" id="GO:0004812">
    <property type="term" value="F:aminoacyl-tRNA ligase activity"/>
    <property type="evidence" value="ECO:0007669"/>
    <property type="project" value="InterPro"/>
</dbReference>
<evidence type="ECO:0000256" key="3">
    <source>
        <dbReference type="ARBA" id="ARBA00022840"/>
    </source>
</evidence>
<reference evidence="5 6" key="1">
    <citation type="journal article" date="2015" name="Sci. Rep.">
        <title>Genome of the facultative scuticociliatosis pathogen Pseudocohnilembus persalinus provides insight into its virulence through horizontal gene transfer.</title>
        <authorList>
            <person name="Xiong J."/>
            <person name="Wang G."/>
            <person name="Cheng J."/>
            <person name="Tian M."/>
            <person name="Pan X."/>
            <person name="Warren A."/>
            <person name="Jiang C."/>
            <person name="Yuan D."/>
            <person name="Miao W."/>
        </authorList>
    </citation>
    <scope>NUCLEOTIDE SEQUENCE [LARGE SCALE GENOMIC DNA]</scope>
    <source>
        <strain evidence="5">36N120E</strain>
    </source>
</reference>
<feature type="domain" description="Aminoacyl-tRNA synthetase class II (D/K/N)" evidence="4">
    <location>
        <begin position="12"/>
        <end position="278"/>
    </location>
</feature>
<dbReference type="InParanoid" id="A0A0V0R6I1"/>
<keyword evidence="3" id="KW-0067">ATP-binding</keyword>
<evidence type="ECO:0000313" key="5">
    <source>
        <dbReference type="EMBL" id="KRX10111.1"/>
    </source>
</evidence>
<dbReference type="GO" id="GO:0006418">
    <property type="term" value="P:tRNA aminoacylation for protein translation"/>
    <property type="evidence" value="ECO:0007669"/>
    <property type="project" value="InterPro"/>
</dbReference>